<dbReference type="RefSeq" id="WP_244922980.1">
    <property type="nucleotide sequence ID" value="NZ_QJSQ01000018.1"/>
</dbReference>
<evidence type="ECO:0000313" key="1">
    <source>
        <dbReference type="EMBL" id="PYE19810.1"/>
    </source>
</evidence>
<dbReference type="InterPro" id="IPR036291">
    <property type="entry name" value="NAD(P)-bd_dom_sf"/>
</dbReference>
<reference evidence="1 2" key="1">
    <citation type="submission" date="2018-06" db="EMBL/GenBank/DDBJ databases">
        <title>Genomic Encyclopedia of Type Strains, Phase IV (KMG-V): Genome sequencing to study the core and pangenomes of soil and plant-associated prokaryotes.</title>
        <authorList>
            <person name="Whitman W."/>
        </authorList>
    </citation>
    <scope>NUCLEOTIDE SEQUENCE [LARGE SCALE GENOMIC DNA]</scope>
    <source>
        <strain evidence="1 2">SRCL-318</strain>
    </source>
</reference>
<dbReference type="InterPro" id="IPR002347">
    <property type="entry name" value="SDR_fam"/>
</dbReference>
<dbReference type="Pfam" id="PF13561">
    <property type="entry name" value="adh_short_C2"/>
    <property type="match status" value="1"/>
</dbReference>
<organism evidence="1 2">
    <name type="scientific">Paraburkholderia silvatlantica</name>
    <dbReference type="NCBI Taxonomy" id="321895"/>
    <lineage>
        <taxon>Bacteria</taxon>
        <taxon>Pseudomonadati</taxon>
        <taxon>Pseudomonadota</taxon>
        <taxon>Betaproteobacteria</taxon>
        <taxon>Burkholderiales</taxon>
        <taxon>Burkholderiaceae</taxon>
        <taxon>Paraburkholderia</taxon>
    </lineage>
</organism>
<protein>
    <submittedName>
        <fullName evidence="1">Enoyl-ACP reductase-like protein</fullName>
    </submittedName>
</protein>
<dbReference type="AlphaFoldDB" id="A0A2V4TRN6"/>
<comment type="caution">
    <text evidence="1">The sequence shown here is derived from an EMBL/GenBank/DDBJ whole genome shotgun (WGS) entry which is preliminary data.</text>
</comment>
<dbReference type="SUPFAM" id="SSF51735">
    <property type="entry name" value="NAD(P)-binding Rossmann-fold domains"/>
    <property type="match status" value="1"/>
</dbReference>
<accession>A0A2V4TRN6</accession>
<name>A0A2V4TRN6_9BURK</name>
<gene>
    <name evidence="1" type="ORF">C7410_118106</name>
</gene>
<dbReference type="Gene3D" id="3.40.50.720">
    <property type="entry name" value="NAD(P)-binding Rossmann-like Domain"/>
    <property type="match status" value="1"/>
</dbReference>
<evidence type="ECO:0000313" key="2">
    <source>
        <dbReference type="Proteomes" id="UP000247772"/>
    </source>
</evidence>
<sequence>MLNPGAVDTPMFGELFPFGEGTAEATKQITAMTPLGRPAYADEVACAALFLASDLSSYVAAIDPLVDGGLTAV</sequence>
<proteinExistence type="predicted"/>
<dbReference type="Proteomes" id="UP000247772">
    <property type="component" value="Unassembled WGS sequence"/>
</dbReference>
<dbReference type="EMBL" id="QJSQ01000018">
    <property type="protein sequence ID" value="PYE19810.1"/>
    <property type="molecule type" value="Genomic_DNA"/>
</dbReference>